<dbReference type="InterPro" id="IPR000673">
    <property type="entry name" value="Sig_transdc_resp-reg_Me-estase"/>
</dbReference>
<evidence type="ECO:0000313" key="11">
    <source>
        <dbReference type="Proteomes" id="UP000622653"/>
    </source>
</evidence>
<dbReference type="Gene3D" id="3.40.50.180">
    <property type="entry name" value="Methylesterase CheB, C-terminal domain"/>
    <property type="match status" value="1"/>
</dbReference>
<comment type="subcellular location">
    <subcellularLocation>
        <location evidence="5">Cytoplasm</location>
    </subcellularLocation>
</comment>
<dbReference type="SMART" id="SM00448">
    <property type="entry name" value="REC"/>
    <property type="match status" value="1"/>
</dbReference>
<dbReference type="CDD" id="cd17541">
    <property type="entry name" value="REC_CheB-like"/>
    <property type="match status" value="1"/>
</dbReference>
<dbReference type="Proteomes" id="UP000622653">
    <property type="component" value="Unassembled WGS sequence"/>
</dbReference>
<dbReference type="NCBIfam" id="NF001965">
    <property type="entry name" value="PRK00742.1"/>
    <property type="match status" value="1"/>
</dbReference>
<comment type="catalytic activity">
    <reaction evidence="5">
        <text>L-glutaminyl-[protein] + H2O = L-glutamyl-[protein] + NH4(+)</text>
        <dbReference type="Rhea" id="RHEA:16441"/>
        <dbReference type="Rhea" id="RHEA-COMP:10207"/>
        <dbReference type="Rhea" id="RHEA-COMP:10208"/>
        <dbReference type="ChEBI" id="CHEBI:15377"/>
        <dbReference type="ChEBI" id="CHEBI:28938"/>
        <dbReference type="ChEBI" id="CHEBI:29973"/>
        <dbReference type="ChEBI" id="CHEBI:30011"/>
        <dbReference type="EC" id="3.5.1.44"/>
    </reaction>
</comment>
<feature type="modified residue" description="4-aspartylphosphate" evidence="5 7">
    <location>
        <position position="56"/>
    </location>
</feature>
<proteinExistence type="inferred from homology"/>
<dbReference type="EC" id="3.5.1.44" evidence="5"/>
<dbReference type="AlphaFoldDB" id="A0A8J7KDF3"/>
<evidence type="ECO:0000259" key="9">
    <source>
        <dbReference type="PROSITE" id="PS50122"/>
    </source>
</evidence>
<dbReference type="HAMAP" id="MF_00099">
    <property type="entry name" value="CheB_chemtxs"/>
    <property type="match status" value="1"/>
</dbReference>
<keyword evidence="1 5" id="KW-0963">Cytoplasm</keyword>
<dbReference type="CDD" id="cd16432">
    <property type="entry name" value="CheB_Rec"/>
    <property type="match status" value="1"/>
</dbReference>
<keyword evidence="11" id="KW-1185">Reference proteome</keyword>
<protein>
    <recommendedName>
        <fullName evidence="5">Protein-glutamate methylesterase/protein-glutamine glutaminase</fullName>
        <ecNumber evidence="5">3.1.1.61</ecNumber>
        <ecNumber evidence="5">3.5.1.44</ecNumber>
    </recommendedName>
</protein>
<keyword evidence="2 5" id="KW-0145">Chemotaxis</keyword>
<comment type="function">
    <text evidence="5">Involved in chemotaxis. Part of a chemotaxis signal transduction system that modulates chemotaxis in response to various stimuli. Catalyzes the demethylation of specific methylglutamate residues introduced into the chemoreceptors (methyl-accepting chemotaxis proteins or MCP) by CheR. Also mediates the irreversible deamidation of specific glutamine residues to glutamic acid.</text>
</comment>
<dbReference type="RefSeq" id="WP_194562350.1">
    <property type="nucleotide sequence ID" value="NZ_JADKPV010000001.1"/>
</dbReference>
<dbReference type="InterPro" id="IPR001789">
    <property type="entry name" value="Sig_transdc_resp-reg_receiver"/>
</dbReference>
<dbReference type="GO" id="GO:0000156">
    <property type="term" value="F:phosphorelay response regulator activity"/>
    <property type="evidence" value="ECO:0007669"/>
    <property type="project" value="InterPro"/>
</dbReference>
<keyword evidence="3 5" id="KW-0378">Hydrolase</keyword>
<gene>
    <name evidence="5" type="primary">cheB</name>
    <name evidence="10" type="ORF">IRY55_01195</name>
</gene>
<dbReference type="PROSITE" id="PS50110">
    <property type="entry name" value="RESPONSE_REGULATORY"/>
    <property type="match status" value="1"/>
</dbReference>
<comment type="PTM">
    <text evidence="5">Phosphorylated by CheA. Phosphorylation of the N-terminal regulatory domain activates the methylesterase activity.</text>
</comment>
<evidence type="ECO:0000256" key="5">
    <source>
        <dbReference type="HAMAP-Rule" id="MF_00099"/>
    </source>
</evidence>
<feature type="domain" description="Response regulatory" evidence="8">
    <location>
        <begin position="5"/>
        <end position="122"/>
    </location>
</feature>
<dbReference type="InterPro" id="IPR035909">
    <property type="entry name" value="CheB_C"/>
</dbReference>
<dbReference type="EMBL" id="JADKPV010000001">
    <property type="protein sequence ID" value="MBF4499961.1"/>
    <property type="molecule type" value="Genomic_DNA"/>
</dbReference>
<evidence type="ECO:0000256" key="2">
    <source>
        <dbReference type="ARBA" id="ARBA00022500"/>
    </source>
</evidence>
<evidence type="ECO:0000256" key="1">
    <source>
        <dbReference type="ARBA" id="ARBA00022490"/>
    </source>
</evidence>
<dbReference type="GO" id="GO:0005737">
    <property type="term" value="C:cytoplasm"/>
    <property type="evidence" value="ECO:0007669"/>
    <property type="project" value="UniProtKB-SubCell"/>
</dbReference>
<comment type="domain">
    <text evidence="5">Contains a C-terminal catalytic domain, and an N-terminal region which modulates catalytic activity.</text>
</comment>
<dbReference type="PANTHER" id="PTHR42872:SF6">
    <property type="entry name" value="PROTEIN-GLUTAMATE METHYLESTERASE_PROTEIN-GLUTAMINE GLUTAMINASE"/>
    <property type="match status" value="1"/>
</dbReference>
<sequence length="374" mass="41246">MNTIRVLVVDDSAFMRKIISDMLNKHPKIEVMDVARNGKEAVEKTIRLKPDVITLDIEMPVMNGLEALDYIMEEIPTPVVMLSSTAKASSDRTMVAIEKGAVDFVAKPGGAISLNLAEIEHILIDKVIEASRVQVSRLVKQEYSPVANSVERFKSTAHSSNLPIQYGELTNNPVKLSKKHKTFVIIGTSTGGPRALQEVLTKLPANVGAPILIVQHMPKGFTRSLAERLNNLCDITVKEAEQGETIQDNVAYIAPGGYHLKFKKEGTRYVIWLDKSEPPRKAHRPAVDVLLENASTQTELQYVTVIMTGMGYDGRDGLRALREVESRTFAIAESEKTAVIYGMPKAVIEEKLVDEVVELGDIANSIMKTLSLRG</sequence>
<keyword evidence="5 7" id="KW-0597">Phosphoprotein</keyword>
<evidence type="ECO:0000256" key="7">
    <source>
        <dbReference type="PROSITE-ProRule" id="PRU00169"/>
    </source>
</evidence>
<dbReference type="PANTHER" id="PTHR42872">
    <property type="entry name" value="PROTEIN-GLUTAMATE METHYLESTERASE/PROTEIN-GLUTAMINE GLUTAMINASE"/>
    <property type="match status" value="1"/>
</dbReference>
<evidence type="ECO:0000313" key="10">
    <source>
        <dbReference type="EMBL" id="MBF4499961.1"/>
    </source>
</evidence>
<evidence type="ECO:0000256" key="4">
    <source>
        <dbReference type="ARBA" id="ARBA00048267"/>
    </source>
</evidence>
<dbReference type="InterPro" id="IPR011006">
    <property type="entry name" value="CheY-like_superfamily"/>
</dbReference>
<evidence type="ECO:0000256" key="6">
    <source>
        <dbReference type="PROSITE-ProRule" id="PRU00050"/>
    </source>
</evidence>
<feature type="active site" evidence="5 6">
    <location>
        <position position="216"/>
    </location>
</feature>
<comment type="similarity">
    <text evidence="5">Belongs to the CheB family.</text>
</comment>
<dbReference type="SUPFAM" id="SSF52738">
    <property type="entry name" value="Methylesterase CheB, C-terminal domain"/>
    <property type="match status" value="1"/>
</dbReference>
<accession>A0A8J7KDF3</accession>
<organism evidence="10 11">
    <name type="scientific">Savagea serpentis</name>
    <dbReference type="NCBI Taxonomy" id="2785297"/>
    <lineage>
        <taxon>Bacteria</taxon>
        <taxon>Bacillati</taxon>
        <taxon>Bacillota</taxon>
        <taxon>Bacilli</taxon>
        <taxon>Bacillales</taxon>
        <taxon>Caryophanaceae</taxon>
        <taxon>Savagea</taxon>
    </lineage>
</organism>
<reference evidence="10" key="1">
    <citation type="submission" date="2020-11" db="EMBL/GenBank/DDBJ databases">
        <title>Multidrug resistant novel bacterium Savagea serpentis sp. nov., isolated from the scats of a vine snake (Ahaetulla nasuta).</title>
        <authorList>
            <person name="Venkata Ramana V."/>
            <person name="Vikas Patil S."/>
            <person name="Yogita Lugani V."/>
        </authorList>
    </citation>
    <scope>NUCLEOTIDE SEQUENCE</scope>
    <source>
        <strain evidence="10">SN6</strain>
    </source>
</reference>
<dbReference type="GO" id="GO:0050568">
    <property type="term" value="F:protein-glutamine glutaminase activity"/>
    <property type="evidence" value="ECO:0007669"/>
    <property type="project" value="UniProtKB-UniRule"/>
</dbReference>
<comment type="catalytic activity">
    <reaction evidence="4 5">
        <text>[protein]-L-glutamate 5-O-methyl ester + H2O = L-glutamyl-[protein] + methanol + H(+)</text>
        <dbReference type="Rhea" id="RHEA:23236"/>
        <dbReference type="Rhea" id="RHEA-COMP:10208"/>
        <dbReference type="Rhea" id="RHEA-COMP:10311"/>
        <dbReference type="ChEBI" id="CHEBI:15377"/>
        <dbReference type="ChEBI" id="CHEBI:15378"/>
        <dbReference type="ChEBI" id="CHEBI:17790"/>
        <dbReference type="ChEBI" id="CHEBI:29973"/>
        <dbReference type="ChEBI" id="CHEBI:82795"/>
        <dbReference type="EC" id="3.1.1.61"/>
    </reaction>
</comment>
<dbReference type="PROSITE" id="PS50122">
    <property type="entry name" value="CHEB"/>
    <property type="match status" value="1"/>
</dbReference>
<feature type="domain" description="CheB-type methylesterase" evidence="9">
    <location>
        <begin position="177"/>
        <end position="373"/>
    </location>
</feature>
<dbReference type="InterPro" id="IPR008248">
    <property type="entry name" value="CheB-like"/>
</dbReference>
<dbReference type="EC" id="3.1.1.61" evidence="5"/>
<dbReference type="GO" id="GO:0008984">
    <property type="term" value="F:protein-glutamate methylesterase activity"/>
    <property type="evidence" value="ECO:0007669"/>
    <property type="project" value="UniProtKB-UniRule"/>
</dbReference>
<evidence type="ECO:0000259" key="8">
    <source>
        <dbReference type="PROSITE" id="PS50110"/>
    </source>
</evidence>
<dbReference type="Pfam" id="PF01339">
    <property type="entry name" value="CheB_methylest"/>
    <property type="match status" value="1"/>
</dbReference>
<dbReference type="Gene3D" id="3.40.50.2300">
    <property type="match status" value="1"/>
</dbReference>
<dbReference type="Pfam" id="PF00072">
    <property type="entry name" value="Response_reg"/>
    <property type="match status" value="1"/>
</dbReference>
<feature type="active site" evidence="5 6">
    <location>
        <position position="313"/>
    </location>
</feature>
<dbReference type="SUPFAM" id="SSF52172">
    <property type="entry name" value="CheY-like"/>
    <property type="match status" value="1"/>
</dbReference>
<comment type="caution">
    <text evidence="10">The sequence shown here is derived from an EMBL/GenBank/DDBJ whole genome shotgun (WGS) entry which is preliminary data.</text>
</comment>
<feature type="active site" evidence="5 6">
    <location>
        <position position="189"/>
    </location>
</feature>
<name>A0A8J7KDF3_9BACL</name>
<dbReference type="GO" id="GO:0006935">
    <property type="term" value="P:chemotaxis"/>
    <property type="evidence" value="ECO:0007669"/>
    <property type="project" value="UniProtKB-UniRule"/>
</dbReference>
<dbReference type="PIRSF" id="PIRSF000876">
    <property type="entry name" value="RR_chemtxs_CheB"/>
    <property type="match status" value="1"/>
</dbReference>
<evidence type="ECO:0000256" key="3">
    <source>
        <dbReference type="ARBA" id="ARBA00022801"/>
    </source>
</evidence>